<evidence type="ECO:0000313" key="2">
    <source>
        <dbReference type="Proteomes" id="UP000298616"/>
    </source>
</evidence>
<sequence>MATHICGGIPMLSEITFGTKNLDCGMEMDNDREGKHDHNSNQTILKGPKCCDNHYQSIETDDITVPSKISIDSFNFTFIASFIVAFSPEVITLDYLNSNLRKPLLPPVINDLIVIHEAFLL</sequence>
<dbReference type="RefSeq" id="WP_137091024.1">
    <property type="nucleotide sequence ID" value="NZ_CP028923.1"/>
</dbReference>
<dbReference type="NCBIfam" id="NF047658">
    <property type="entry name" value="HYC_CC_PP"/>
    <property type="match status" value="1"/>
</dbReference>
<dbReference type="InterPro" id="IPR058060">
    <property type="entry name" value="HYC_CC_PP"/>
</dbReference>
<dbReference type="EMBL" id="CP028923">
    <property type="protein sequence ID" value="QCK15425.1"/>
    <property type="molecule type" value="Genomic_DNA"/>
</dbReference>
<evidence type="ECO:0000313" key="1">
    <source>
        <dbReference type="EMBL" id="QCK15425.1"/>
    </source>
</evidence>
<dbReference type="KEGG" id="fpf:DCC35_12055"/>
<keyword evidence="2" id="KW-1185">Reference proteome</keyword>
<gene>
    <name evidence="1" type="ORF">DCC35_12055</name>
</gene>
<dbReference type="Proteomes" id="UP000298616">
    <property type="component" value="Chromosome"/>
</dbReference>
<proteinExistence type="predicted"/>
<organism evidence="1 2">
    <name type="scientific">Mangrovivirga cuniculi</name>
    <dbReference type="NCBI Taxonomy" id="2715131"/>
    <lineage>
        <taxon>Bacteria</taxon>
        <taxon>Pseudomonadati</taxon>
        <taxon>Bacteroidota</taxon>
        <taxon>Cytophagia</taxon>
        <taxon>Cytophagales</taxon>
        <taxon>Mangrovivirgaceae</taxon>
        <taxon>Mangrovivirga</taxon>
    </lineage>
</organism>
<protein>
    <submittedName>
        <fullName evidence="1">Uncharacterized protein</fullName>
    </submittedName>
</protein>
<name>A0A4D7JXF9_9BACT</name>
<dbReference type="AlphaFoldDB" id="A0A4D7JXF9"/>
<accession>A0A4D7JXF9</accession>
<reference evidence="1 2" key="1">
    <citation type="submission" date="2018-04" db="EMBL/GenBank/DDBJ databases">
        <title>Complete genome uncultured novel isolate.</title>
        <authorList>
            <person name="Merlino G."/>
        </authorList>
    </citation>
    <scope>NUCLEOTIDE SEQUENCE [LARGE SCALE GENOMIC DNA]</scope>
    <source>
        <strain evidence="2">R1DC9</strain>
    </source>
</reference>
<dbReference type="OrthoDB" id="965878at2"/>